<evidence type="ECO:0000313" key="1">
    <source>
        <dbReference type="EMBL" id="KAJ7551999.1"/>
    </source>
</evidence>
<dbReference type="Proteomes" id="UP001162992">
    <property type="component" value="Chromosome 6"/>
</dbReference>
<evidence type="ECO:0000313" key="2">
    <source>
        <dbReference type="Proteomes" id="UP001162992"/>
    </source>
</evidence>
<dbReference type="EMBL" id="CM055097">
    <property type="protein sequence ID" value="KAJ7551999.1"/>
    <property type="molecule type" value="Genomic_DNA"/>
</dbReference>
<reference evidence="2" key="1">
    <citation type="journal article" date="2024" name="Proc. Natl. Acad. Sci. U.S.A.">
        <title>Extraordinary preservation of gene collinearity over three hundred million years revealed in homosporous lycophytes.</title>
        <authorList>
            <person name="Li C."/>
            <person name="Wickell D."/>
            <person name="Kuo L.Y."/>
            <person name="Chen X."/>
            <person name="Nie B."/>
            <person name="Liao X."/>
            <person name="Peng D."/>
            <person name="Ji J."/>
            <person name="Jenkins J."/>
            <person name="Williams M."/>
            <person name="Shu S."/>
            <person name="Plott C."/>
            <person name="Barry K."/>
            <person name="Rajasekar S."/>
            <person name="Grimwood J."/>
            <person name="Han X."/>
            <person name="Sun S."/>
            <person name="Hou Z."/>
            <person name="He W."/>
            <person name="Dai G."/>
            <person name="Sun C."/>
            <person name="Schmutz J."/>
            <person name="Leebens-Mack J.H."/>
            <person name="Li F.W."/>
            <person name="Wang L."/>
        </authorList>
    </citation>
    <scope>NUCLEOTIDE SEQUENCE [LARGE SCALE GENOMIC DNA]</scope>
    <source>
        <strain evidence="2">cv. PW_Plant_1</strain>
    </source>
</reference>
<protein>
    <submittedName>
        <fullName evidence="1">Uncharacterized protein</fullName>
    </submittedName>
</protein>
<accession>A0ACC2DCF4</accession>
<sequence>MQMPMYLQSTYALPCLISLGKASSLALLVTQHPRSHQQPHRLCNKKLLRYRGDARNVSTNWHGGCVRHPRVLHAMDCRAKSREAEQVKEEVGFPDEAVPSASGYLPVSDSSKSRLFYVYYEATNASTSLEDTPLMLWLNGGPGCSSLIGCFYELGPWRVQENCTLQPNPGAWNRRCGILFIDNPLGTGFSVASSDIDIPRDQQTVATHLQYSLGYFLSINPNFKKRRIFLAGESYAGKYVPALAYYMLENKQSQPKFNIASQLAGIAVGNGLTHPRTQVQLHADVSYNFGLLDKEQSLTTHEIASQIINLVDSNEWLQASERRNKLCSWIEETSGIATLLDVRRSSRYHHLRDGRDYLAMFLNSSSVKETLKVHPSDLDFVSCRQSIRSLMAEDTMKSAKWMVEAVLKRGIPVLLYQGQFDAKDGVAGSEAWMRALDWEHSKLFWTSNREIWKVNGKLAGYWRHCKNLTHVVNAGAGHQVPVDQPLHAQSMIEMWMDSSLKPSPL</sequence>
<comment type="caution">
    <text evidence="1">The sequence shown here is derived from an EMBL/GenBank/DDBJ whole genome shotgun (WGS) entry which is preliminary data.</text>
</comment>
<proteinExistence type="predicted"/>
<organism evidence="1 2">
    <name type="scientific">Diphasiastrum complanatum</name>
    <name type="common">Issler's clubmoss</name>
    <name type="synonym">Lycopodium complanatum</name>
    <dbReference type="NCBI Taxonomy" id="34168"/>
    <lineage>
        <taxon>Eukaryota</taxon>
        <taxon>Viridiplantae</taxon>
        <taxon>Streptophyta</taxon>
        <taxon>Embryophyta</taxon>
        <taxon>Tracheophyta</taxon>
        <taxon>Lycopodiopsida</taxon>
        <taxon>Lycopodiales</taxon>
        <taxon>Lycopodiaceae</taxon>
        <taxon>Lycopodioideae</taxon>
        <taxon>Diphasiastrum</taxon>
    </lineage>
</organism>
<keyword evidence="2" id="KW-1185">Reference proteome</keyword>
<gene>
    <name evidence="1" type="ORF">O6H91_06G037700</name>
</gene>
<name>A0ACC2DCF4_DIPCM</name>